<reference evidence="4" key="1">
    <citation type="submission" date="2020-11" db="EMBL/GenBank/DDBJ databases">
        <authorList>
            <consortium name="DOE Joint Genome Institute"/>
            <person name="Ahrendt S."/>
            <person name="Riley R."/>
            <person name="Andreopoulos W."/>
            <person name="Labutti K."/>
            <person name="Pangilinan J."/>
            <person name="Ruiz-Duenas F.J."/>
            <person name="Barrasa J.M."/>
            <person name="Sanchez-Garcia M."/>
            <person name="Camarero S."/>
            <person name="Miyauchi S."/>
            <person name="Serrano A."/>
            <person name="Linde D."/>
            <person name="Babiker R."/>
            <person name="Drula E."/>
            <person name="Ayuso-Fernandez I."/>
            <person name="Pacheco R."/>
            <person name="Padilla G."/>
            <person name="Ferreira P."/>
            <person name="Barriuso J."/>
            <person name="Kellner H."/>
            <person name="Castanera R."/>
            <person name="Alfaro M."/>
            <person name="Ramirez L."/>
            <person name="Pisabarro A.G."/>
            <person name="Kuo A."/>
            <person name="Tritt A."/>
            <person name="Lipzen A."/>
            <person name="He G."/>
            <person name="Yan M."/>
            <person name="Ng V."/>
            <person name="Cullen D."/>
            <person name="Martin F."/>
            <person name="Rosso M.-N."/>
            <person name="Henrissat B."/>
            <person name="Hibbett D."/>
            <person name="Martinez A.T."/>
            <person name="Grigoriev I.V."/>
        </authorList>
    </citation>
    <scope>NUCLEOTIDE SEQUENCE</scope>
    <source>
        <strain evidence="4">MF-IS2</strain>
    </source>
</reference>
<comment type="caution">
    <text evidence="4">The sequence shown here is derived from an EMBL/GenBank/DDBJ whole genome shotgun (WGS) entry which is preliminary data.</text>
</comment>
<comment type="similarity">
    <text evidence="2">Belongs to the AB hydrolase superfamily. Epoxide hydrolase family.</text>
</comment>
<evidence type="ECO:0000313" key="5">
    <source>
        <dbReference type="Proteomes" id="UP000807342"/>
    </source>
</evidence>
<dbReference type="Pfam" id="PF00561">
    <property type="entry name" value="Abhydrolase_1"/>
    <property type="match status" value="1"/>
</dbReference>
<evidence type="ECO:0000259" key="3">
    <source>
        <dbReference type="Pfam" id="PF00561"/>
    </source>
</evidence>
<dbReference type="InterPro" id="IPR000073">
    <property type="entry name" value="AB_hydrolase_1"/>
</dbReference>
<dbReference type="SUPFAM" id="SSF53474">
    <property type="entry name" value="alpha/beta-Hydrolases"/>
    <property type="match status" value="1"/>
</dbReference>
<name>A0A9P5XTB2_9AGAR</name>
<dbReference type="Proteomes" id="UP000807342">
    <property type="component" value="Unassembled WGS sequence"/>
</dbReference>
<proteinExistence type="inferred from homology"/>
<gene>
    <name evidence="4" type="ORF">P691DRAFT_770131</name>
</gene>
<dbReference type="InterPro" id="IPR000639">
    <property type="entry name" value="Epox_hydrolase-like"/>
</dbReference>
<dbReference type="PANTHER" id="PTHR43329">
    <property type="entry name" value="EPOXIDE HYDROLASE"/>
    <property type="match status" value="1"/>
</dbReference>
<evidence type="ECO:0000256" key="1">
    <source>
        <dbReference type="ARBA" id="ARBA00022801"/>
    </source>
</evidence>
<organism evidence="4 5">
    <name type="scientific">Macrolepiota fuliginosa MF-IS2</name>
    <dbReference type="NCBI Taxonomy" id="1400762"/>
    <lineage>
        <taxon>Eukaryota</taxon>
        <taxon>Fungi</taxon>
        <taxon>Dikarya</taxon>
        <taxon>Basidiomycota</taxon>
        <taxon>Agaricomycotina</taxon>
        <taxon>Agaricomycetes</taxon>
        <taxon>Agaricomycetidae</taxon>
        <taxon>Agaricales</taxon>
        <taxon>Agaricineae</taxon>
        <taxon>Agaricaceae</taxon>
        <taxon>Macrolepiota</taxon>
    </lineage>
</organism>
<dbReference type="OrthoDB" id="408373at2759"/>
<evidence type="ECO:0000313" key="4">
    <source>
        <dbReference type="EMBL" id="KAF9455041.1"/>
    </source>
</evidence>
<dbReference type="Gene3D" id="3.40.50.1820">
    <property type="entry name" value="alpha/beta hydrolase"/>
    <property type="match status" value="1"/>
</dbReference>
<dbReference type="GO" id="GO:0016787">
    <property type="term" value="F:hydrolase activity"/>
    <property type="evidence" value="ECO:0007669"/>
    <property type="project" value="UniProtKB-KW"/>
</dbReference>
<sequence>MDVGSYKTLVTSRGLVYRYFCHRPSLDTLDRALGQEESPLPTLLFVHGFPTNSRVWQNQVAFFAGKGFPVLAPDLLAFGGSAKPLDPEVYVMSLVCQDLLDILDYEGVKENVVAVGHDMGSKVVSRLANFHEDRFLGFAFLAVPYVPPRPNSNMELTAQATKKMCGYELNGHFMFFSEEDAAETVQRHLESFYTLMFPEDPKIWVTDLAPVGALRARLEANKIGPYASYMRGEYEREWLEEFGQENAFPAPLCYFKGLVSGLHSEDDRVIPLEKYNITKPVFLGSPTHDYISRSQISIVTVRHHCPNATIREFNDGRWFIISSARQINHALHSWVMDLV</sequence>
<evidence type="ECO:0000256" key="2">
    <source>
        <dbReference type="ARBA" id="ARBA00038334"/>
    </source>
</evidence>
<dbReference type="AlphaFoldDB" id="A0A9P5XTB2"/>
<protein>
    <submittedName>
        <fullName evidence="4">Alpha/beta-hydrolase</fullName>
    </submittedName>
</protein>
<dbReference type="PRINTS" id="PR00412">
    <property type="entry name" value="EPOXHYDRLASE"/>
</dbReference>
<feature type="domain" description="AB hydrolase-1" evidence="3">
    <location>
        <begin position="41"/>
        <end position="161"/>
    </location>
</feature>
<keyword evidence="5" id="KW-1185">Reference proteome</keyword>
<dbReference type="InterPro" id="IPR029058">
    <property type="entry name" value="AB_hydrolase_fold"/>
</dbReference>
<accession>A0A9P5XTB2</accession>
<dbReference type="EMBL" id="MU151051">
    <property type="protein sequence ID" value="KAF9455041.1"/>
    <property type="molecule type" value="Genomic_DNA"/>
</dbReference>
<keyword evidence="1" id="KW-0378">Hydrolase</keyword>